<dbReference type="OrthoDB" id="7700470at2759"/>
<name>A0A7M7H4F2_NASVI</name>
<organism evidence="1 2">
    <name type="scientific">Nasonia vitripennis</name>
    <name type="common">Parasitic wasp</name>
    <dbReference type="NCBI Taxonomy" id="7425"/>
    <lineage>
        <taxon>Eukaryota</taxon>
        <taxon>Metazoa</taxon>
        <taxon>Ecdysozoa</taxon>
        <taxon>Arthropoda</taxon>
        <taxon>Hexapoda</taxon>
        <taxon>Insecta</taxon>
        <taxon>Pterygota</taxon>
        <taxon>Neoptera</taxon>
        <taxon>Endopterygota</taxon>
        <taxon>Hymenoptera</taxon>
        <taxon>Apocrita</taxon>
        <taxon>Proctotrupomorpha</taxon>
        <taxon>Chalcidoidea</taxon>
        <taxon>Pteromalidae</taxon>
        <taxon>Pteromalinae</taxon>
        <taxon>Nasonia</taxon>
    </lineage>
</organism>
<sequence length="244" mass="29505">MGYVFLAQVYREESNTYKVRRMYERVLRDNPQSDAILLRIALGFMTLRDFQKPKFCLDKAAKNSSEKSMFLHYQGLYHFKQQQYREASQFFKETTKLENLPAEYNYMIAILKIDRLFDVMHQLLQMFDKYKNWPKDSLQKILLELAFVYFKKDRNLEESLKYFLEAIEINSDAKSLEDFSSCHCYNREKNIFKILSSDALPLVLRQTKKFNKRTCERAEQLKDYCYKYMAEFEEINHAFGRLRF</sequence>
<evidence type="ECO:0000313" key="2">
    <source>
        <dbReference type="Proteomes" id="UP000002358"/>
    </source>
</evidence>
<dbReference type="AlphaFoldDB" id="A0A7M7H4F2"/>
<keyword evidence="2" id="KW-1185">Reference proteome</keyword>
<dbReference type="Proteomes" id="UP000002358">
    <property type="component" value="Chromosome 1"/>
</dbReference>
<dbReference type="SMR" id="A0A7M7H4F2"/>
<accession>A0A7M7H4F2</accession>
<reference evidence="1" key="1">
    <citation type="submission" date="2021-01" db="UniProtKB">
        <authorList>
            <consortium name="EnsemblMetazoa"/>
        </authorList>
    </citation>
    <scope>IDENTIFICATION</scope>
</reference>
<dbReference type="GeneID" id="103316018"/>
<protein>
    <submittedName>
        <fullName evidence="1">Uncharacterized protein</fullName>
    </submittedName>
</protein>
<evidence type="ECO:0000313" key="1">
    <source>
        <dbReference type="EnsemblMetazoa" id="XP_008205691"/>
    </source>
</evidence>
<dbReference type="EnsemblMetazoa" id="XM_008207469">
    <property type="protein sequence ID" value="XP_008205691"/>
    <property type="gene ID" value="LOC103316018"/>
</dbReference>
<dbReference type="SUPFAM" id="SSF48452">
    <property type="entry name" value="TPR-like"/>
    <property type="match status" value="1"/>
</dbReference>
<proteinExistence type="predicted"/>
<dbReference type="InterPro" id="IPR011990">
    <property type="entry name" value="TPR-like_helical_dom_sf"/>
</dbReference>
<dbReference type="InParanoid" id="A0A7M7H4F2"/>
<dbReference type="Gene3D" id="1.25.40.10">
    <property type="entry name" value="Tetratricopeptide repeat domain"/>
    <property type="match status" value="1"/>
</dbReference>
<dbReference type="KEGG" id="nvi:103316018"/>
<dbReference type="RefSeq" id="XP_008205691.1">
    <property type="nucleotide sequence ID" value="XM_008207469.4"/>
</dbReference>